<protein>
    <recommendedName>
        <fullName evidence="5">Ribonuclease VapC</fullName>
        <shortName evidence="5">RNase VapC</shortName>
        <ecNumber evidence="5">3.1.-.-</ecNumber>
    </recommendedName>
    <alternativeName>
        <fullName evidence="5">Toxin VapC</fullName>
    </alternativeName>
</protein>
<dbReference type="EC" id="3.1.-.-" evidence="5"/>
<feature type="binding site" evidence="5">
    <location>
        <position position="3"/>
    </location>
    <ligand>
        <name>Mg(2+)</name>
        <dbReference type="ChEBI" id="CHEBI:18420"/>
    </ligand>
</feature>
<dbReference type="GO" id="GO:0000287">
    <property type="term" value="F:magnesium ion binding"/>
    <property type="evidence" value="ECO:0007669"/>
    <property type="project" value="UniProtKB-UniRule"/>
</dbReference>
<keyword evidence="5" id="KW-0460">Magnesium</keyword>
<dbReference type="GO" id="GO:0016787">
    <property type="term" value="F:hydrolase activity"/>
    <property type="evidence" value="ECO:0007669"/>
    <property type="project" value="UniProtKB-KW"/>
</dbReference>
<dbReference type="InterPro" id="IPR029060">
    <property type="entry name" value="PIN-like_dom_sf"/>
</dbReference>
<organism evidence="7 8">
    <name type="scientific">Aureimonas endophytica</name>
    <dbReference type="NCBI Taxonomy" id="2027858"/>
    <lineage>
        <taxon>Bacteria</taxon>
        <taxon>Pseudomonadati</taxon>
        <taxon>Pseudomonadota</taxon>
        <taxon>Alphaproteobacteria</taxon>
        <taxon>Hyphomicrobiales</taxon>
        <taxon>Aurantimonadaceae</taxon>
        <taxon>Aureimonas</taxon>
    </lineage>
</organism>
<evidence type="ECO:0000313" key="8">
    <source>
        <dbReference type="Proteomes" id="UP000644699"/>
    </source>
</evidence>
<keyword evidence="3 5" id="KW-0479">Metal-binding</keyword>
<keyword evidence="2 5" id="KW-0540">Nuclease</keyword>
<evidence type="ECO:0000256" key="3">
    <source>
        <dbReference type="ARBA" id="ARBA00022723"/>
    </source>
</evidence>
<keyword evidence="8" id="KW-1185">Reference proteome</keyword>
<keyword evidence="5" id="KW-0800">Toxin</keyword>
<gene>
    <name evidence="5" type="primary">vapC</name>
    <name evidence="7" type="ORF">GCM10011390_13900</name>
</gene>
<proteinExistence type="inferred from homology"/>
<evidence type="ECO:0000313" key="7">
    <source>
        <dbReference type="EMBL" id="GGD96343.1"/>
    </source>
</evidence>
<dbReference type="CDD" id="cd18686">
    <property type="entry name" value="PIN_VapC-like"/>
    <property type="match status" value="1"/>
</dbReference>
<feature type="binding site" evidence="5">
    <location>
        <position position="89"/>
    </location>
    <ligand>
        <name>Mg(2+)</name>
        <dbReference type="ChEBI" id="CHEBI:18420"/>
    </ligand>
</feature>
<sequence length="124" mass="13914">MVDSSAWIEWLVGSATGTMVGQELPRPDDWIVPTIVQLELAKWVLREAGEERLDPILAFMQSCRLAVLDTETALQAAEFCRRHRLATADAIVYATAWRRGADLLTCDAHFADLPNVVLIRKVEH</sequence>
<comment type="function">
    <text evidence="5">Toxic component of a toxin-antitoxin (TA) system. An RNase.</text>
</comment>
<evidence type="ECO:0000256" key="2">
    <source>
        <dbReference type="ARBA" id="ARBA00022722"/>
    </source>
</evidence>
<reference evidence="7" key="2">
    <citation type="submission" date="2020-09" db="EMBL/GenBank/DDBJ databases">
        <authorList>
            <person name="Sun Q."/>
            <person name="Zhou Y."/>
        </authorList>
    </citation>
    <scope>NUCLEOTIDE SEQUENCE</scope>
    <source>
        <strain evidence="7">CGMCC 1.15367</strain>
    </source>
</reference>
<dbReference type="EMBL" id="BMIQ01000002">
    <property type="protein sequence ID" value="GGD96343.1"/>
    <property type="molecule type" value="Genomic_DNA"/>
</dbReference>
<accession>A0A916ZGH3</accession>
<dbReference type="InterPro" id="IPR022907">
    <property type="entry name" value="VapC_family"/>
</dbReference>
<comment type="cofactor">
    <cofactor evidence="5">
        <name>Mg(2+)</name>
        <dbReference type="ChEBI" id="CHEBI:18420"/>
    </cofactor>
</comment>
<name>A0A916ZGH3_9HYPH</name>
<dbReference type="SUPFAM" id="SSF88723">
    <property type="entry name" value="PIN domain-like"/>
    <property type="match status" value="1"/>
</dbReference>
<keyword evidence="1 5" id="KW-1277">Toxin-antitoxin system</keyword>
<dbReference type="GO" id="GO:0090729">
    <property type="term" value="F:toxin activity"/>
    <property type="evidence" value="ECO:0007669"/>
    <property type="project" value="UniProtKB-KW"/>
</dbReference>
<evidence type="ECO:0000256" key="5">
    <source>
        <dbReference type="HAMAP-Rule" id="MF_00265"/>
    </source>
</evidence>
<feature type="domain" description="PIN" evidence="6">
    <location>
        <begin position="1"/>
        <end position="114"/>
    </location>
</feature>
<comment type="caution">
    <text evidence="7">The sequence shown here is derived from an EMBL/GenBank/DDBJ whole genome shotgun (WGS) entry which is preliminary data.</text>
</comment>
<evidence type="ECO:0000256" key="4">
    <source>
        <dbReference type="ARBA" id="ARBA00022801"/>
    </source>
</evidence>
<evidence type="ECO:0000259" key="6">
    <source>
        <dbReference type="Pfam" id="PF01850"/>
    </source>
</evidence>
<dbReference type="HAMAP" id="MF_00265">
    <property type="entry name" value="VapC_Nob1"/>
    <property type="match status" value="1"/>
</dbReference>
<reference evidence="7" key="1">
    <citation type="journal article" date="2014" name="Int. J. Syst. Evol. Microbiol.">
        <title>Complete genome sequence of Corynebacterium casei LMG S-19264T (=DSM 44701T), isolated from a smear-ripened cheese.</title>
        <authorList>
            <consortium name="US DOE Joint Genome Institute (JGI-PGF)"/>
            <person name="Walter F."/>
            <person name="Albersmeier A."/>
            <person name="Kalinowski J."/>
            <person name="Ruckert C."/>
        </authorList>
    </citation>
    <scope>NUCLEOTIDE SEQUENCE</scope>
    <source>
        <strain evidence="7">CGMCC 1.15367</strain>
    </source>
</reference>
<dbReference type="AlphaFoldDB" id="A0A916ZGH3"/>
<dbReference type="InterPro" id="IPR002716">
    <property type="entry name" value="PIN_dom"/>
</dbReference>
<keyword evidence="4 5" id="KW-0378">Hydrolase</keyword>
<evidence type="ECO:0000256" key="1">
    <source>
        <dbReference type="ARBA" id="ARBA00022649"/>
    </source>
</evidence>
<dbReference type="GO" id="GO:0004540">
    <property type="term" value="F:RNA nuclease activity"/>
    <property type="evidence" value="ECO:0007669"/>
    <property type="project" value="InterPro"/>
</dbReference>
<dbReference type="Pfam" id="PF01850">
    <property type="entry name" value="PIN"/>
    <property type="match status" value="1"/>
</dbReference>
<comment type="similarity">
    <text evidence="5">Belongs to the PINc/VapC protein family.</text>
</comment>
<dbReference type="Gene3D" id="3.40.50.1010">
    <property type="entry name" value="5'-nuclease"/>
    <property type="match status" value="1"/>
</dbReference>
<dbReference type="Proteomes" id="UP000644699">
    <property type="component" value="Unassembled WGS sequence"/>
</dbReference>